<proteinExistence type="inferred from homology"/>
<evidence type="ECO:0000313" key="5">
    <source>
        <dbReference type="EMBL" id="CAD7234703.1"/>
    </source>
</evidence>
<gene>
    <name evidence="5" type="ORF">CTOB1V02_LOCUS12519</name>
</gene>
<dbReference type="EMBL" id="OB669536">
    <property type="protein sequence ID" value="CAD7234703.1"/>
    <property type="molecule type" value="Genomic_DNA"/>
</dbReference>
<sequence length="716" mass="79122">MKRCKQLYLSWSNDDLSLQLSNLVKEGVKSNKKGKNDRHVHGNSEFEDNRAAIEHLSDQEVLSEFEKMLDDMNLAEEKKIPLRNKTLDQKKDLLAMHLKDSFQGGQAQAKSGVSSSSFSTPEEYIQYLSGVSDIKEEKVLRQIQSLRVALTNKPLNWVKQFGTKGTQTLLDVLCHCYRKRSEDDWYQVQYEVLRCLRSSMNNRFGFKVMLDIPASLDIVSMAINPRHPSVMKEAVSLLSIVAIATEESYSKVLHAITVSAEAKQCERFQPIVDGVKPSENRVLQIPCFIFINAIVSRAKDLHFRVHLRNEFMRSGLAEVLEDMMSNDELDEDLETQLNAFLEGRDADQEEFQDQFEQVKVEMGDMDSCFQVLRQFLDGSSAERSFLSILQHLLFIRDDPVARAQYFRLFEVIVSHIVLQNAGCDPNFKNLSFDMDLILDELRKGADGLFDGGISSEDREKKLRDALAKAEELEAENSMLKKRLESGVHHAPSVPGGGVSGATSPKVVPPPGLLSAGHTPTGGGPPPPPPPPMPPAMGAPGPPPPPPPPMPGVGGPPPPPPPPMPGGGPPPPPPPPGGIPMFGGPMGMMSPRMMGPEQLPFGMKPKKKWNVRNPLKKANWKKIPAQKLTDKAFWVKVQEEELAKDEIVGGLESKFATKPVAQANSGGTERPRLDSYLDEDVGAGAHRVARLPLESTLIPCGHPVGPKTSHFLCRMGD</sequence>
<dbReference type="Pfam" id="PF06371">
    <property type="entry name" value="Drf_GBD"/>
    <property type="match status" value="1"/>
</dbReference>
<dbReference type="Gene3D" id="1.10.20.40">
    <property type="entry name" value="Formin, diaphanous GTPase-binding domain"/>
    <property type="match status" value="1"/>
</dbReference>
<dbReference type="PROSITE" id="PS51232">
    <property type="entry name" value="GBD_FH3"/>
    <property type="match status" value="1"/>
</dbReference>
<accession>A0A7R8ZWN5</accession>
<dbReference type="InterPro" id="IPR010472">
    <property type="entry name" value="FH3_dom"/>
</dbReference>
<dbReference type="InterPro" id="IPR010473">
    <property type="entry name" value="GTPase-bd"/>
</dbReference>
<dbReference type="InterPro" id="IPR016024">
    <property type="entry name" value="ARM-type_fold"/>
</dbReference>
<dbReference type="GO" id="GO:0030041">
    <property type="term" value="P:actin filament polymerization"/>
    <property type="evidence" value="ECO:0007669"/>
    <property type="project" value="TreeGrafter"/>
</dbReference>
<dbReference type="InterPro" id="IPR044933">
    <property type="entry name" value="DIA_GBD_sf"/>
</dbReference>
<dbReference type="PANTHER" id="PTHR45691:SF6">
    <property type="entry name" value="PROTEIN DIAPHANOUS"/>
    <property type="match status" value="1"/>
</dbReference>
<dbReference type="InterPro" id="IPR014768">
    <property type="entry name" value="GBD/FH3_dom"/>
</dbReference>
<comment type="similarity">
    <text evidence="1">Belongs to the formin homology family. Diaphanous subfamily.</text>
</comment>
<dbReference type="OrthoDB" id="1104827at2759"/>
<keyword evidence="2 3" id="KW-0175">Coiled coil</keyword>
<reference evidence="5" key="1">
    <citation type="submission" date="2020-11" db="EMBL/GenBank/DDBJ databases">
        <authorList>
            <person name="Tran Van P."/>
        </authorList>
    </citation>
    <scope>NUCLEOTIDE SEQUENCE</scope>
</reference>
<dbReference type="InterPro" id="IPR011989">
    <property type="entry name" value="ARM-like"/>
</dbReference>
<feature type="region of interest" description="Disordered" evidence="4">
    <location>
        <begin position="487"/>
        <end position="589"/>
    </location>
</feature>
<dbReference type="GO" id="GO:0005884">
    <property type="term" value="C:actin filament"/>
    <property type="evidence" value="ECO:0007669"/>
    <property type="project" value="TreeGrafter"/>
</dbReference>
<dbReference type="AlphaFoldDB" id="A0A7R8ZWN5"/>
<evidence type="ECO:0000256" key="3">
    <source>
        <dbReference type="SAM" id="Coils"/>
    </source>
</evidence>
<dbReference type="InterPro" id="IPR051412">
    <property type="entry name" value="Formin_Homology_Diaphanous_sf"/>
</dbReference>
<dbReference type="Gene3D" id="1.10.238.150">
    <property type="entry name" value="Formin, FH3 diaphanous domain"/>
    <property type="match status" value="1"/>
</dbReference>
<dbReference type="GO" id="GO:0031267">
    <property type="term" value="F:small GTPase binding"/>
    <property type="evidence" value="ECO:0007669"/>
    <property type="project" value="InterPro"/>
</dbReference>
<dbReference type="Gene3D" id="6.10.30.30">
    <property type="match status" value="1"/>
</dbReference>
<dbReference type="Pfam" id="PF06367">
    <property type="entry name" value="Drf_FH3"/>
    <property type="match status" value="1"/>
</dbReference>
<organism evidence="5">
    <name type="scientific">Cyprideis torosa</name>
    <dbReference type="NCBI Taxonomy" id="163714"/>
    <lineage>
        <taxon>Eukaryota</taxon>
        <taxon>Metazoa</taxon>
        <taxon>Ecdysozoa</taxon>
        <taxon>Arthropoda</taxon>
        <taxon>Crustacea</taxon>
        <taxon>Oligostraca</taxon>
        <taxon>Ostracoda</taxon>
        <taxon>Podocopa</taxon>
        <taxon>Podocopida</taxon>
        <taxon>Cytherocopina</taxon>
        <taxon>Cytheroidea</taxon>
        <taxon>Cytherideidae</taxon>
        <taxon>Cyprideis</taxon>
    </lineage>
</organism>
<feature type="compositionally biased region" description="Pro residues" evidence="4">
    <location>
        <begin position="522"/>
        <end position="577"/>
    </location>
</feature>
<feature type="coiled-coil region" evidence="3">
    <location>
        <begin position="455"/>
        <end position="482"/>
    </location>
</feature>
<protein>
    <submittedName>
        <fullName evidence="5">Uncharacterized protein</fullName>
    </submittedName>
</protein>
<dbReference type="Gene3D" id="1.25.10.10">
    <property type="entry name" value="Leucine-rich Repeat Variant"/>
    <property type="match status" value="1"/>
</dbReference>
<dbReference type="SUPFAM" id="SSF101447">
    <property type="entry name" value="Formin homology 2 domain (FH2 domain)"/>
    <property type="match status" value="1"/>
</dbReference>
<dbReference type="PANTHER" id="PTHR45691">
    <property type="entry name" value="PROTEIN DIAPHANOUS"/>
    <property type="match status" value="1"/>
</dbReference>
<dbReference type="GO" id="GO:0003779">
    <property type="term" value="F:actin binding"/>
    <property type="evidence" value="ECO:0007669"/>
    <property type="project" value="InterPro"/>
</dbReference>
<evidence type="ECO:0000256" key="1">
    <source>
        <dbReference type="ARBA" id="ARBA00008214"/>
    </source>
</evidence>
<dbReference type="SMART" id="SM01139">
    <property type="entry name" value="Drf_FH3"/>
    <property type="match status" value="1"/>
</dbReference>
<name>A0A7R8ZWN5_9CRUS</name>
<evidence type="ECO:0000256" key="2">
    <source>
        <dbReference type="ARBA" id="ARBA00023054"/>
    </source>
</evidence>
<evidence type="ECO:0000256" key="4">
    <source>
        <dbReference type="SAM" id="MobiDB-lite"/>
    </source>
</evidence>
<dbReference type="SMART" id="SM01140">
    <property type="entry name" value="Drf_GBD"/>
    <property type="match status" value="1"/>
</dbReference>
<dbReference type="SUPFAM" id="SSF48371">
    <property type="entry name" value="ARM repeat"/>
    <property type="match status" value="1"/>
</dbReference>